<organism evidence="5 6">
    <name type="scientific">Pedobacter segetis</name>
    <dbReference type="NCBI Taxonomy" id="2793069"/>
    <lineage>
        <taxon>Bacteria</taxon>
        <taxon>Pseudomonadati</taxon>
        <taxon>Bacteroidota</taxon>
        <taxon>Sphingobacteriia</taxon>
        <taxon>Sphingobacteriales</taxon>
        <taxon>Sphingobacteriaceae</taxon>
        <taxon>Pedobacter</taxon>
    </lineage>
</organism>
<dbReference type="RefSeq" id="WP_200586854.1">
    <property type="nucleotide sequence ID" value="NZ_JAEHFY010000017.1"/>
</dbReference>
<evidence type="ECO:0000256" key="2">
    <source>
        <dbReference type="SAM" id="SignalP"/>
    </source>
</evidence>
<feature type="domain" description="Peptidase M16 C-terminal" evidence="4">
    <location>
        <begin position="190"/>
        <end position="367"/>
    </location>
</feature>
<keyword evidence="2" id="KW-0732">Signal</keyword>
<evidence type="ECO:0000256" key="1">
    <source>
        <dbReference type="ARBA" id="ARBA00007261"/>
    </source>
</evidence>
<dbReference type="InterPro" id="IPR050361">
    <property type="entry name" value="MPP/UQCRC_Complex"/>
</dbReference>
<dbReference type="EMBL" id="JAEHFY010000017">
    <property type="protein sequence ID" value="MBK0383766.1"/>
    <property type="molecule type" value="Genomic_DNA"/>
</dbReference>
<gene>
    <name evidence="5" type="ORF">I5M32_12425</name>
</gene>
<proteinExistence type="inferred from homology"/>
<feature type="chain" id="PRO_5046463325" evidence="2">
    <location>
        <begin position="20"/>
        <end position="438"/>
    </location>
</feature>
<comment type="similarity">
    <text evidence="1">Belongs to the peptidase M16 family.</text>
</comment>
<dbReference type="InterPro" id="IPR007863">
    <property type="entry name" value="Peptidase_M16_C"/>
</dbReference>
<dbReference type="Gene3D" id="3.30.830.10">
    <property type="entry name" value="Metalloenzyme, LuxS/M16 peptidase-like"/>
    <property type="match status" value="2"/>
</dbReference>
<dbReference type="PANTHER" id="PTHR11851:SF49">
    <property type="entry name" value="MITOCHONDRIAL-PROCESSING PEPTIDASE SUBUNIT ALPHA"/>
    <property type="match status" value="1"/>
</dbReference>
<feature type="domain" description="Peptidase M16 N-terminal" evidence="3">
    <location>
        <begin position="41"/>
        <end position="182"/>
    </location>
</feature>
<feature type="signal peptide" evidence="2">
    <location>
        <begin position="1"/>
        <end position="19"/>
    </location>
</feature>
<evidence type="ECO:0000259" key="3">
    <source>
        <dbReference type="Pfam" id="PF00675"/>
    </source>
</evidence>
<comment type="caution">
    <text evidence="5">The sequence shown here is derived from an EMBL/GenBank/DDBJ whole genome shotgun (WGS) entry which is preliminary data.</text>
</comment>
<dbReference type="Pfam" id="PF05193">
    <property type="entry name" value="Peptidase_M16_C"/>
    <property type="match status" value="1"/>
</dbReference>
<protein>
    <submittedName>
        <fullName evidence="5">Insulinase family protein</fullName>
    </submittedName>
</protein>
<dbReference type="InterPro" id="IPR011765">
    <property type="entry name" value="Pept_M16_N"/>
</dbReference>
<evidence type="ECO:0000259" key="4">
    <source>
        <dbReference type="Pfam" id="PF05193"/>
    </source>
</evidence>
<sequence length="438" mass="49954">MIKKIITALLLVASTQLYAQNKVDDVKAFTLKNGMKFLVLEDASIPNANMYLFYNVGSRNEHPGITGLSHFFEHMMFNGAKKYGPKMFDRTMEFNGGANNAYTTENVTVYTDWFPSKALETIFDLESDRIENLSIDPKYVKSEREVVLSERRTGLENSPWRTLGEQVSATAFQEHPYHWSVIGYEEDIKNWTKEDLENYFKTYYAPNNCTVVISGNIKLADVKRLAEKYMAPIPAQKPGPKVHLVEPPQTGERRITVKKEVNAPYMIVAYHVPNSKDKDYYALDILSSILTGGNSSRLYHSLVDENQLATSVFSDYRASFDPTLFEIYASANKGKSTDSIENAIYKVIDQIAKDGITDKELEKTKNQKLMSFYRSIETIDGKSNSLGTYELFFGDYKRMFSAPDEYAKVTKEDVKRVANQYFKKSNRTVGILKSNVEE</sequence>
<keyword evidence="6" id="KW-1185">Reference proteome</keyword>
<evidence type="ECO:0000313" key="6">
    <source>
        <dbReference type="Proteomes" id="UP000660024"/>
    </source>
</evidence>
<name>A0ABS1BLZ8_9SPHI</name>
<dbReference type="SUPFAM" id="SSF63411">
    <property type="entry name" value="LuxS/MPP-like metallohydrolase"/>
    <property type="match status" value="2"/>
</dbReference>
<accession>A0ABS1BLZ8</accession>
<evidence type="ECO:0000313" key="5">
    <source>
        <dbReference type="EMBL" id="MBK0383766.1"/>
    </source>
</evidence>
<dbReference type="PANTHER" id="PTHR11851">
    <property type="entry name" value="METALLOPROTEASE"/>
    <property type="match status" value="1"/>
</dbReference>
<reference evidence="5 6" key="1">
    <citation type="submission" date="2020-12" db="EMBL/GenBank/DDBJ databases">
        <title>Bacterial novel species Pedobacter sp. SD-b isolated from soil.</title>
        <authorList>
            <person name="Jung H.-Y."/>
        </authorList>
    </citation>
    <scope>NUCLEOTIDE SEQUENCE [LARGE SCALE GENOMIC DNA]</scope>
    <source>
        <strain evidence="5 6">SD-b</strain>
    </source>
</reference>
<dbReference type="InterPro" id="IPR011249">
    <property type="entry name" value="Metalloenz_LuxS/M16"/>
</dbReference>
<dbReference type="Proteomes" id="UP000660024">
    <property type="component" value="Unassembled WGS sequence"/>
</dbReference>
<dbReference type="Pfam" id="PF00675">
    <property type="entry name" value="Peptidase_M16"/>
    <property type="match status" value="1"/>
</dbReference>